<dbReference type="SUPFAM" id="SSF50814">
    <property type="entry name" value="Lipocalins"/>
    <property type="match status" value="1"/>
</dbReference>
<name>A0A8C5M534_9ANUR</name>
<dbReference type="GO" id="GO:0008289">
    <property type="term" value="F:lipid binding"/>
    <property type="evidence" value="ECO:0007669"/>
    <property type="project" value="UniProtKB-KW"/>
</dbReference>
<comment type="subcellular location">
    <subcellularLocation>
        <location evidence="1">Cytoplasm</location>
    </subcellularLocation>
</comment>
<evidence type="ECO:0000256" key="1">
    <source>
        <dbReference type="ARBA" id="ARBA00004496"/>
    </source>
</evidence>
<evidence type="ECO:0000256" key="6">
    <source>
        <dbReference type="ARBA" id="ARBA00031972"/>
    </source>
</evidence>
<keyword evidence="4" id="KW-0963">Cytoplasm</keyword>
<evidence type="ECO:0000256" key="4">
    <source>
        <dbReference type="ARBA" id="ARBA00022490"/>
    </source>
</evidence>
<dbReference type="Pfam" id="PF14651">
    <property type="entry name" value="Lipocalin_7"/>
    <property type="match status" value="1"/>
</dbReference>
<dbReference type="InterPro" id="IPR031259">
    <property type="entry name" value="ILBP"/>
</dbReference>
<dbReference type="FunFam" id="2.40.128.20:FF:000006">
    <property type="entry name" value="Fatty acid-binding protein, liver"/>
    <property type="match status" value="1"/>
</dbReference>
<dbReference type="PRINTS" id="PR00178">
    <property type="entry name" value="FATTYACIDBP"/>
</dbReference>
<dbReference type="Ensembl" id="ENSLLET00000010001.1">
    <property type="protein sequence ID" value="ENSLLEP00000009628.1"/>
    <property type="gene ID" value="ENSLLEG00000006141.1"/>
</dbReference>
<dbReference type="InterPro" id="IPR000463">
    <property type="entry name" value="Fatty_acid-bd"/>
</dbReference>
<accession>A0A8C5M534</accession>
<organism evidence="8 9">
    <name type="scientific">Leptobrachium leishanense</name>
    <name type="common">Leishan spiny toad</name>
    <dbReference type="NCBI Taxonomy" id="445787"/>
    <lineage>
        <taxon>Eukaryota</taxon>
        <taxon>Metazoa</taxon>
        <taxon>Chordata</taxon>
        <taxon>Craniata</taxon>
        <taxon>Vertebrata</taxon>
        <taxon>Euteleostomi</taxon>
        <taxon>Amphibia</taxon>
        <taxon>Batrachia</taxon>
        <taxon>Anura</taxon>
        <taxon>Pelobatoidea</taxon>
        <taxon>Megophryidae</taxon>
        <taxon>Leptobrachium</taxon>
    </lineage>
</organism>
<dbReference type="AlphaFoldDB" id="A0A8C5M534"/>
<evidence type="ECO:0000256" key="5">
    <source>
        <dbReference type="ARBA" id="ARBA00023121"/>
    </source>
</evidence>
<comment type="similarity">
    <text evidence="2">Belongs to the calycin superfamily. Fatty-acid binding protein (FABP) family.</text>
</comment>
<evidence type="ECO:0000256" key="2">
    <source>
        <dbReference type="ARBA" id="ARBA00008390"/>
    </source>
</evidence>
<reference evidence="8" key="1">
    <citation type="submission" date="2025-08" db="UniProtKB">
        <authorList>
            <consortium name="Ensembl"/>
        </authorList>
    </citation>
    <scope>IDENTIFICATION</scope>
</reference>
<keyword evidence="3" id="KW-0813">Transport</keyword>
<dbReference type="Gene3D" id="2.40.128.20">
    <property type="match status" value="1"/>
</dbReference>
<feature type="domain" description="Cytosolic fatty-acid binding proteins" evidence="7">
    <location>
        <begin position="5"/>
        <end position="22"/>
    </location>
</feature>
<dbReference type="Proteomes" id="UP000694569">
    <property type="component" value="Unplaced"/>
</dbReference>
<sequence length="126" mass="14147">MAFSGHYELESQENFEPFMKAVGLPDEIIEKVKDAKSVTEIVQDGNHFVITTTTGPKVQRNEFTIGEEAEFDTIKGEKVKSVVTQEGNKLITKLKEFTAITELSGDKLINILTLNDIVFKRISKKV</sequence>
<dbReference type="GeneTree" id="ENSGT00940000155135"/>
<evidence type="ECO:0000313" key="9">
    <source>
        <dbReference type="Proteomes" id="UP000694569"/>
    </source>
</evidence>
<evidence type="ECO:0000313" key="8">
    <source>
        <dbReference type="Ensembl" id="ENSLLEP00000009628.1"/>
    </source>
</evidence>
<evidence type="ECO:0000259" key="7">
    <source>
        <dbReference type="PROSITE" id="PS00214"/>
    </source>
</evidence>
<proteinExistence type="inferred from homology"/>
<protein>
    <recommendedName>
        <fullName evidence="6">Liver-type fatty acid-binding protein</fullName>
    </recommendedName>
</protein>
<evidence type="ECO:0000256" key="3">
    <source>
        <dbReference type="ARBA" id="ARBA00022448"/>
    </source>
</evidence>
<keyword evidence="5" id="KW-0446">Lipid-binding</keyword>
<dbReference type="InterPro" id="IPR012674">
    <property type="entry name" value="Calycin"/>
</dbReference>
<reference evidence="8" key="2">
    <citation type="submission" date="2025-09" db="UniProtKB">
        <authorList>
            <consortium name="Ensembl"/>
        </authorList>
    </citation>
    <scope>IDENTIFICATION</scope>
</reference>
<dbReference type="PROSITE" id="PS00214">
    <property type="entry name" value="FABP"/>
    <property type="match status" value="1"/>
</dbReference>
<dbReference type="OrthoDB" id="9971011at2759"/>
<keyword evidence="9" id="KW-1185">Reference proteome</keyword>
<dbReference type="PANTHER" id="PTHR11955">
    <property type="entry name" value="FATTY ACID BINDING PROTEIN"/>
    <property type="match status" value="1"/>
</dbReference>
<dbReference type="GO" id="GO:0005737">
    <property type="term" value="C:cytoplasm"/>
    <property type="evidence" value="ECO:0007669"/>
    <property type="project" value="UniProtKB-SubCell"/>
</dbReference>